<evidence type="ECO:0000313" key="1">
    <source>
        <dbReference type="EMBL" id="RZU52934.1"/>
    </source>
</evidence>
<accession>A0A4Q7ZQA6</accession>
<sequence length="396" mass="40634">MTAPIVVPADHLPDDAFATIRPAYGTGSLADVLPGVCAVLGVPGAADVLGIGEQLDGIERIAVLLVDGLGTYQLPVAAPYAPVLAGLVAGGPGRVRTLTCGFPSTTPVSLVSLGAGAPPGAHGILGFTVRKPDGGILNHIHWDTDPDPRVWQPVPTRLEAAAAAGVAVTAVTRPEYEGSGLSVSANRGAVFAGAADHGALATRMLAALRAGEGPALVYGYHPDLDRSGHEDGVDSAAWQTAARGVDELLDRLVTGLPPGAALLVTADHGQLNVPADARVDMADYPALSAGVTAVAGEPRVRYLHTADGARDDVAAAWRELLGERAWVLTRDEAIAQGWFGPVPPGHAGRIGDVVVICLDRTVVLASEWEPPIVGRLVAYHGSVTAAEMTVPLLIVR</sequence>
<dbReference type="SUPFAM" id="SSF53649">
    <property type="entry name" value="Alkaline phosphatase-like"/>
    <property type="match status" value="1"/>
</dbReference>
<comment type="caution">
    <text evidence="1">The sequence shown here is derived from an EMBL/GenBank/DDBJ whole genome shotgun (WGS) entry which is preliminary data.</text>
</comment>
<dbReference type="Pfam" id="PF01663">
    <property type="entry name" value="Phosphodiest"/>
    <property type="match status" value="1"/>
</dbReference>
<keyword evidence="2" id="KW-1185">Reference proteome</keyword>
<dbReference type="EMBL" id="SHKY01000001">
    <property type="protein sequence ID" value="RZU52934.1"/>
    <property type="molecule type" value="Genomic_DNA"/>
</dbReference>
<reference evidence="1 2" key="1">
    <citation type="submission" date="2019-02" db="EMBL/GenBank/DDBJ databases">
        <title>Sequencing the genomes of 1000 actinobacteria strains.</title>
        <authorList>
            <person name="Klenk H.-P."/>
        </authorList>
    </citation>
    <scope>NUCLEOTIDE SEQUENCE [LARGE SCALE GENOMIC DNA]</scope>
    <source>
        <strain evidence="1 2">DSM 45162</strain>
    </source>
</reference>
<dbReference type="AlphaFoldDB" id="A0A4Q7ZQA6"/>
<gene>
    <name evidence="1" type="ORF">EV385_4818</name>
</gene>
<dbReference type="OrthoDB" id="9779267at2"/>
<proteinExistence type="predicted"/>
<dbReference type="Gene3D" id="3.40.720.10">
    <property type="entry name" value="Alkaline Phosphatase, subunit A"/>
    <property type="match status" value="1"/>
</dbReference>
<dbReference type="Proteomes" id="UP000292564">
    <property type="component" value="Unassembled WGS sequence"/>
</dbReference>
<dbReference type="RefSeq" id="WP_130511488.1">
    <property type="nucleotide sequence ID" value="NZ_SHKY01000001.1"/>
</dbReference>
<dbReference type="GO" id="GO:0016787">
    <property type="term" value="F:hydrolase activity"/>
    <property type="evidence" value="ECO:0007669"/>
    <property type="project" value="UniProtKB-ARBA"/>
</dbReference>
<protein>
    <submittedName>
        <fullName evidence="1">Type I phosphodiesterase/nucleotide pyrophosphatase</fullName>
    </submittedName>
</protein>
<dbReference type="PANTHER" id="PTHR10151">
    <property type="entry name" value="ECTONUCLEOTIDE PYROPHOSPHATASE/PHOSPHODIESTERASE"/>
    <property type="match status" value="1"/>
</dbReference>
<evidence type="ECO:0000313" key="2">
    <source>
        <dbReference type="Proteomes" id="UP000292564"/>
    </source>
</evidence>
<dbReference type="InterPro" id="IPR002591">
    <property type="entry name" value="Phosphodiest/P_Trfase"/>
</dbReference>
<dbReference type="PANTHER" id="PTHR10151:SF120">
    <property type="entry name" value="BIS(5'-ADENOSYL)-TRIPHOSPHATASE"/>
    <property type="match status" value="1"/>
</dbReference>
<name>A0A4Q7ZQA6_9ACTN</name>
<organism evidence="1 2">
    <name type="scientific">Krasilnikovia cinnamomea</name>
    <dbReference type="NCBI Taxonomy" id="349313"/>
    <lineage>
        <taxon>Bacteria</taxon>
        <taxon>Bacillati</taxon>
        <taxon>Actinomycetota</taxon>
        <taxon>Actinomycetes</taxon>
        <taxon>Micromonosporales</taxon>
        <taxon>Micromonosporaceae</taxon>
        <taxon>Krasilnikovia</taxon>
    </lineage>
</organism>
<dbReference type="InterPro" id="IPR017850">
    <property type="entry name" value="Alkaline_phosphatase_core_sf"/>
</dbReference>